<evidence type="ECO:0000256" key="2">
    <source>
        <dbReference type="ARBA" id="ARBA00010147"/>
    </source>
</evidence>
<feature type="signal peptide" evidence="8">
    <location>
        <begin position="1"/>
        <end position="22"/>
    </location>
</feature>
<dbReference type="AlphaFoldDB" id="A0AAN7YE59"/>
<sequence length="312" mass="34747">MMNPFHFKGLVLLLWLLPDFTGSYFSNVAPRGIASQVSTHVHGGNASRAIDGNSNPDFLAGSCTHTAITGENLKLLLPALYKITSVSITTRIRNPERLNNAEIFIGNSTENNGINNPSCAVITSIPSGATQTFQCGAMIGRLVRISLNRPNGILTLCEVEVYGEPVPPSPSFSAVVSGRGIVVVEKKLCWSDALFYCRDFYWDLLSIRSKEEQKEVEEVLRTASFPLNQHVWMGLRRSLMDSIWFWMSGASVNYSYWKTHSPLQISSPCGGVDTRDPFHWTDLPCGDHLYFICLTDVQEEVKRVSFYSSTRP</sequence>
<dbReference type="PANTHER" id="PTHR45713:SF6">
    <property type="entry name" value="F5_8 TYPE C DOMAIN-CONTAINING PROTEIN"/>
    <property type="match status" value="1"/>
</dbReference>
<comment type="caution">
    <text evidence="10">The sequence shown here is derived from an EMBL/GenBank/DDBJ whole genome shotgun (WGS) entry which is preliminary data.</text>
</comment>
<dbReference type="InterPro" id="IPR008979">
    <property type="entry name" value="Galactose-bd-like_sf"/>
</dbReference>
<gene>
    <name evidence="10" type="ORF">CesoFtcFv8_027654</name>
</gene>
<protein>
    <recommendedName>
        <fullName evidence="9">C-type lectin domain-containing protein</fullName>
    </recommendedName>
</protein>
<proteinExistence type="inferred from homology"/>
<dbReference type="Gene3D" id="3.10.100.10">
    <property type="entry name" value="Mannose-Binding Protein A, subunit A"/>
    <property type="match status" value="1"/>
</dbReference>
<dbReference type="CDD" id="cd00037">
    <property type="entry name" value="CLECT"/>
    <property type="match status" value="1"/>
</dbReference>
<keyword evidence="6" id="KW-0106">Calcium</keyword>
<dbReference type="SMART" id="SM00607">
    <property type="entry name" value="FTP"/>
    <property type="match status" value="1"/>
</dbReference>
<dbReference type="GO" id="GO:0010185">
    <property type="term" value="P:regulation of cellular defense response"/>
    <property type="evidence" value="ECO:0007669"/>
    <property type="project" value="UniProtKB-ARBA"/>
</dbReference>
<evidence type="ECO:0000313" key="11">
    <source>
        <dbReference type="Proteomes" id="UP001335648"/>
    </source>
</evidence>
<organism evidence="10 11">
    <name type="scientific">Champsocephalus esox</name>
    <name type="common">pike icefish</name>
    <dbReference type="NCBI Taxonomy" id="159716"/>
    <lineage>
        <taxon>Eukaryota</taxon>
        <taxon>Metazoa</taxon>
        <taxon>Chordata</taxon>
        <taxon>Craniata</taxon>
        <taxon>Vertebrata</taxon>
        <taxon>Euteleostomi</taxon>
        <taxon>Actinopterygii</taxon>
        <taxon>Neopterygii</taxon>
        <taxon>Teleostei</taxon>
        <taxon>Neoteleostei</taxon>
        <taxon>Acanthomorphata</taxon>
        <taxon>Eupercaria</taxon>
        <taxon>Perciformes</taxon>
        <taxon>Notothenioidei</taxon>
        <taxon>Channichthyidae</taxon>
        <taxon>Champsocephalus</taxon>
    </lineage>
</organism>
<dbReference type="GO" id="GO:0001868">
    <property type="term" value="P:regulation of complement activation, lectin pathway"/>
    <property type="evidence" value="ECO:0007669"/>
    <property type="project" value="UniProtKB-ARBA"/>
</dbReference>
<dbReference type="SUPFAM" id="SSF56436">
    <property type="entry name" value="C-type lectin-like"/>
    <property type="match status" value="1"/>
</dbReference>
<comment type="similarity">
    <text evidence="2">Belongs to the fucolectin family.</text>
</comment>
<dbReference type="InterPro" id="IPR001304">
    <property type="entry name" value="C-type_lectin-like"/>
</dbReference>
<dbReference type="InterPro" id="IPR006585">
    <property type="entry name" value="FTP1"/>
</dbReference>
<evidence type="ECO:0000259" key="9">
    <source>
        <dbReference type="PROSITE" id="PS50041"/>
    </source>
</evidence>
<feature type="chain" id="PRO_5043016961" description="C-type lectin domain-containing protein" evidence="8">
    <location>
        <begin position="23"/>
        <end position="312"/>
    </location>
</feature>
<dbReference type="Gene3D" id="2.60.120.260">
    <property type="entry name" value="Galactose-binding domain-like"/>
    <property type="match status" value="1"/>
</dbReference>
<accession>A0AAN7YE59</accession>
<comment type="subunit">
    <text evidence="3">Homotrimer.</text>
</comment>
<dbReference type="PROSITE" id="PS50041">
    <property type="entry name" value="C_TYPE_LECTIN_2"/>
    <property type="match status" value="1"/>
</dbReference>
<dbReference type="InterPro" id="IPR051941">
    <property type="entry name" value="BG_Antigen-Binding_Lectin"/>
</dbReference>
<evidence type="ECO:0000256" key="5">
    <source>
        <dbReference type="ARBA" id="ARBA00022734"/>
    </source>
</evidence>
<keyword evidence="7" id="KW-1015">Disulfide bond</keyword>
<evidence type="ECO:0000256" key="1">
    <source>
        <dbReference type="ARBA" id="ARBA00002219"/>
    </source>
</evidence>
<reference evidence="10 11" key="1">
    <citation type="journal article" date="2023" name="Mol. Biol. Evol.">
        <title>Genomics of Secondarily Temperate Adaptation in the Only Non-Antarctic Icefish.</title>
        <authorList>
            <person name="Rivera-Colon A.G."/>
            <person name="Rayamajhi N."/>
            <person name="Minhas B.F."/>
            <person name="Madrigal G."/>
            <person name="Bilyk K.T."/>
            <person name="Yoon V."/>
            <person name="Hune M."/>
            <person name="Gregory S."/>
            <person name="Cheng C.H.C."/>
            <person name="Catchen J.M."/>
        </authorList>
    </citation>
    <scope>NUCLEOTIDE SEQUENCE [LARGE SCALE GENOMIC DNA]</scope>
    <source>
        <strain evidence="10">JC2023a</strain>
    </source>
</reference>
<keyword evidence="4" id="KW-0479">Metal-binding</keyword>
<keyword evidence="5" id="KW-0430">Lectin</keyword>
<evidence type="ECO:0000256" key="8">
    <source>
        <dbReference type="SAM" id="SignalP"/>
    </source>
</evidence>
<evidence type="ECO:0000256" key="3">
    <source>
        <dbReference type="ARBA" id="ARBA00011233"/>
    </source>
</evidence>
<evidence type="ECO:0000256" key="7">
    <source>
        <dbReference type="ARBA" id="ARBA00023157"/>
    </source>
</evidence>
<name>A0AAN7YE59_9TELE</name>
<dbReference type="EMBL" id="JAULUE010002069">
    <property type="protein sequence ID" value="KAK5875137.1"/>
    <property type="molecule type" value="Genomic_DNA"/>
</dbReference>
<dbReference type="GO" id="GO:0046872">
    <property type="term" value="F:metal ion binding"/>
    <property type="evidence" value="ECO:0007669"/>
    <property type="project" value="UniProtKB-KW"/>
</dbReference>
<dbReference type="InterPro" id="IPR016186">
    <property type="entry name" value="C-type_lectin-like/link_sf"/>
</dbReference>
<dbReference type="InterPro" id="IPR016187">
    <property type="entry name" value="CTDL_fold"/>
</dbReference>
<dbReference type="SMART" id="SM00034">
    <property type="entry name" value="CLECT"/>
    <property type="match status" value="1"/>
</dbReference>
<comment type="function">
    <text evidence="1">Acts as a defensive agent. Recognizes blood group fucosylated oligosaccharides including A, B, H and Lewis B-type antigens. Does not recognize Lewis A antigen and has low affinity for monovalent haptens.</text>
</comment>
<dbReference type="Pfam" id="PF00059">
    <property type="entry name" value="Lectin_C"/>
    <property type="match status" value="1"/>
</dbReference>
<dbReference type="Pfam" id="PF22633">
    <property type="entry name" value="F5_F8_type_C_2"/>
    <property type="match status" value="1"/>
</dbReference>
<keyword evidence="8" id="KW-0732">Signal</keyword>
<dbReference type="SUPFAM" id="SSF49785">
    <property type="entry name" value="Galactose-binding domain-like"/>
    <property type="match status" value="1"/>
</dbReference>
<evidence type="ECO:0000256" key="4">
    <source>
        <dbReference type="ARBA" id="ARBA00022723"/>
    </source>
</evidence>
<dbReference type="GO" id="GO:0042806">
    <property type="term" value="F:fucose binding"/>
    <property type="evidence" value="ECO:0007669"/>
    <property type="project" value="UniProtKB-ARBA"/>
</dbReference>
<dbReference type="Proteomes" id="UP001335648">
    <property type="component" value="Unassembled WGS sequence"/>
</dbReference>
<dbReference type="PANTHER" id="PTHR45713">
    <property type="entry name" value="FTP DOMAIN-CONTAINING PROTEIN"/>
    <property type="match status" value="1"/>
</dbReference>
<keyword evidence="11" id="KW-1185">Reference proteome</keyword>
<feature type="domain" description="C-type lectin" evidence="9">
    <location>
        <begin position="176"/>
        <end position="294"/>
    </location>
</feature>
<evidence type="ECO:0000256" key="6">
    <source>
        <dbReference type="ARBA" id="ARBA00022837"/>
    </source>
</evidence>
<evidence type="ECO:0000313" key="10">
    <source>
        <dbReference type="EMBL" id="KAK5875137.1"/>
    </source>
</evidence>